<comment type="caution">
    <text evidence="3">The sequence shown here is derived from an EMBL/GenBank/DDBJ whole genome shotgun (WGS) entry which is preliminary data.</text>
</comment>
<reference evidence="3 4" key="1">
    <citation type="submission" date="2016-07" db="EMBL/GenBank/DDBJ databases">
        <title>Characterization of isolates of Eisenbergiella tayi derived from blood cultures, using whole genome sequencing.</title>
        <authorList>
            <person name="Burdz T."/>
            <person name="Wiebe D."/>
            <person name="Huynh C."/>
            <person name="Bernard K."/>
        </authorList>
    </citation>
    <scope>NUCLEOTIDE SEQUENCE [LARGE SCALE GENOMIC DNA]</scope>
    <source>
        <strain evidence="3 4">NML 120489</strain>
    </source>
</reference>
<comment type="similarity">
    <text evidence="1">Belongs to the bactofilin family.</text>
</comment>
<accession>A0A1E3AI07</accession>
<dbReference type="Pfam" id="PF04519">
    <property type="entry name" value="Bactofilin"/>
    <property type="match status" value="1"/>
</dbReference>
<evidence type="ECO:0000256" key="2">
    <source>
        <dbReference type="SAM" id="MobiDB-lite"/>
    </source>
</evidence>
<dbReference type="GeneID" id="93301470"/>
<evidence type="ECO:0000313" key="3">
    <source>
        <dbReference type="EMBL" id="ODM08282.1"/>
    </source>
</evidence>
<gene>
    <name evidence="3" type="ORF">BEH84_05607</name>
</gene>
<dbReference type="PATRIC" id="fig|1432052.3.peg.6210"/>
<name>A0A1E3AI07_9FIRM</name>
<dbReference type="Proteomes" id="UP000095003">
    <property type="component" value="Unassembled WGS sequence"/>
</dbReference>
<sequence>MMFGKPSNEPKPETEFPSLAAEPEPAPVPVPKPVERIDTIIGEGTRILGTLHCKTLLRVDGVIEGDVISDSKVVVSEKGLIKGNISAENFTLGGELTGNAKVRGKAEILSTGKLYGDILTKTLIMDESAVFDGKCSMTKAVEELKKDTLPDLPGMKDLMETKIPEI</sequence>
<protein>
    <submittedName>
        <fullName evidence="3">Polymer-forming cytoskeletal</fullName>
    </submittedName>
</protein>
<dbReference type="PANTHER" id="PTHR35024">
    <property type="entry name" value="HYPOTHETICAL CYTOSOLIC PROTEIN"/>
    <property type="match status" value="1"/>
</dbReference>
<dbReference type="InterPro" id="IPR007607">
    <property type="entry name" value="BacA/B"/>
</dbReference>
<dbReference type="PANTHER" id="PTHR35024:SF4">
    <property type="entry name" value="POLYMER-FORMING CYTOSKELETAL PROTEIN"/>
    <property type="match status" value="1"/>
</dbReference>
<evidence type="ECO:0000256" key="1">
    <source>
        <dbReference type="ARBA" id="ARBA00044755"/>
    </source>
</evidence>
<evidence type="ECO:0000313" key="4">
    <source>
        <dbReference type="Proteomes" id="UP000095003"/>
    </source>
</evidence>
<dbReference type="EMBL" id="MCGI01000006">
    <property type="protein sequence ID" value="ODM08282.1"/>
    <property type="molecule type" value="Genomic_DNA"/>
</dbReference>
<dbReference type="RefSeq" id="WP_009250578.1">
    <property type="nucleotide sequence ID" value="NZ_BAABXS010000001.1"/>
</dbReference>
<feature type="region of interest" description="Disordered" evidence="2">
    <location>
        <begin position="1"/>
        <end position="31"/>
    </location>
</feature>
<dbReference type="AlphaFoldDB" id="A0A1E3AI07"/>
<organism evidence="3 4">
    <name type="scientific">Eisenbergiella tayi</name>
    <dbReference type="NCBI Taxonomy" id="1432052"/>
    <lineage>
        <taxon>Bacteria</taxon>
        <taxon>Bacillati</taxon>
        <taxon>Bacillota</taxon>
        <taxon>Clostridia</taxon>
        <taxon>Lachnospirales</taxon>
        <taxon>Lachnospiraceae</taxon>
        <taxon>Eisenbergiella</taxon>
    </lineage>
</organism>
<proteinExistence type="inferred from homology"/>